<dbReference type="SUPFAM" id="SSF110296">
    <property type="entry name" value="Oligoxyloglucan reducing end-specific cellobiohydrolase"/>
    <property type="match status" value="3"/>
</dbReference>
<dbReference type="EMBL" id="JBHTIB010000008">
    <property type="protein sequence ID" value="MFD0835437.1"/>
    <property type="molecule type" value="Genomic_DNA"/>
</dbReference>
<dbReference type="RefSeq" id="WP_379940589.1">
    <property type="nucleotide sequence ID" value="NZ_JBHTIB010000008.1"/>
</dbReference>
<proteinExistence type="predicted"/>
<dbReference type="PANTHER" id="PTHR43739:SF5">
    <property type="entry name" value="EXO-ALPHA-SIALIDASE"/>
    <property type="match status" value="1"/>
</dbReference>
<dbReference type="InterPro" id="IPR015943">
    <property type="entry name" value="WD40/YVTN_repeat-like_dom_sf"/>
</dbReference>
<reference evidence="4" key="1">
    <citation type="journal article" date="2019" name="Int. J. Syst. Evol. Microbiol.">
        <title>The Global Catalogue of Microorganisms (GCM) 10K type strain sequencing project: providing services to taxonomists for standard genome sequencing and annotation.</title>
        <authorList>
            <consortium name="The Broad Institute Genomics Platform"/>
            <consortium name="The Broad Institute Genome Sequencing Center for Infectious Disease"/>
            <person name="Wu L."/>
            <person name="Ma J."/>
        </authorList>
    </citation>
    <scope>NUCLEOTIDE SEQUENCE [LARGE SCALE GENOMIC DNA]</scope>
    <source>
        <strain evidence="4">CCUG 60529</strain>
    </source>
</reference>
<evidence type="ECO:0000313" key="4">
    <source>
        <dbReference type="Proteomes" id="UP001597011"/>
    </source>
</evidence>
<sequence length="891" mass="96777">MKNFYTLVLTVFFSTVLFGQNDKSWAKMGTSKNESFYDVQAKFNKYWENRTPEKGQGYKIFKRWENQIADKIYPSGDMSLPSHTYPNFIEWQKNYNNELAKNANSKMKATLATSSWVTLNQNTIASGYDSGSGRLNFVTFDPTNPSTTMYVGAPDGGLWKTTDSGASWSTINDYLPIIGCAGLVIHPTNSNLMYLATGDRESDRRSIGVMKSTDGGLNWNTTGLVWSAANNYKITKIVMDPNNPLVMMVATDGGIFRTTDGWDTYQSPSGSASQPTSTFYDIEYKPTSSSIVYASGTKIYKSTDGGVNWTANTSSSLPTTSVERIELAVTKANTNYVYAIIGRSTDQGFQGFYRSTDSGDSFTKQSTASTPNILHTDAAPTSASVGGQAFHDLAIAVSPTNANKVTIGGINQWQSTDGGVNWNRITYWLGYNPLYPSSHSEPEPYIHADIIYIDYMPGVGNETTLLTACDGGIYKSTDDGVNWTDITANIAISQQTSISLSATNENLFFAGLQDIGSLKYNNGSWSVLSGGDGEDGFIDRTNNNFIVSSTTNGDYFYTTDGGATSGSIPWSPALPKGEWFSPIKQDPVTAGKVYIGGRPDLYVSTTLFAGGATVTHSKTGATPPSPAASNILRFEIAPSNNTYIYVIKDNVISKSINSGSTWTNITTGLPVASAKLKNLAVSNTDALKVWVVFSGYEDGEKVYKTVDGGATWTNVSDGLPNIPMNTIVYRKNSANDEVYIGADLGVYAIDNLVTSAVPFLTNLPKCAVQDLEIYYPTPTTGKLRAATYGRGSWETALSTQTLATYEHVVSDSKAPVLFPNPVTNGVLNVKLSNTDTATYDYYLYNLLGEQVLKGALNVSQSDISLKDKAAGTYILRLISQDKMYTQKVVIK</sequence>
<dbReference type="PANTHER" id="PTHR43739">
    <property type="entry name" value="XYLOGLUCANASE (EUROFUNG)"/>
    <property type="match status" value="1"/>
</dbReference>
<organism evidence="3 4">
    <name type="scientific">Mariniflexile aquimaris</name>
    <dbReference type="NCBI Taxonomy" id="881009"/>
    <lineage>
        <taxon>Bacteria</taxon>
        <taxon>Pseudomonadati</taxon>
        <taxon>Bacteroidota</taxon>
        <taxon>Flavobacteriia</taxon>
        <taxon>Flavobacteriales</taxon>
        <taxon>Flavobacteriaceae</taxon>
        <taxon>Mariniflexile</taxon>
    </lineage>
</organism>
<keyword evidence="4" id="KW-1185">Reference proteome</keyword>
<keyword evidence="1" id="KW-0732">Signal</keyword>
<dbReference type="Gene3D" id="2.130.10.10">
    <property type="entry name" value="YVTN repeat-like/Quinoprotein amine dehydrogenase"/>
    <property type="match status" value="4"/>
</dbReference>
<dbReference type="NCBIfam" id="TIGR04183">
    <property type="entry name" value="Por_Secre_tail"/>
    <property type="match status" value="1"/>
</dbReference>
<evidence type="ECO:0000256" key="1">
    <source>
        <dbReference type="ARBA" id="ARBA00022729"/>
    </source>
</evidence>
<accession>A0ABW3BSE8</accession>
<name>A0ABW3BSE8_9FLAO</name>
<dbReference type="Pfam" id="PF18962">
    <property type="entry name" value="Por_Secre_tail"/>
    <property type="match status" value="1"/>
</dbReference>
<evidence type="ECO:0000313" key="3">
    <source>
        <dbReference type="EMBL" id="MFD0835437.1"/>
    </source>
</evidence>
<comment type="caution">
    <text evidence="3">The sequence shown here is derived from an EMBL/GenBank/DDBJ whole genome shotgun (WGS) entry which is preliminary data.</text>
</comment>
<feature type="domain" description="Secretion system C-terminal sorting" evidence="2">
    <location>
        <begin position="817"/>
        <end position="890"/>
    </location>
</feature>
<gene>
    <name evidence="3" type="ORF">ACFQ0I_06650</name>
</gene>
<dbReference type="CDD" id="cd15482">
    <property type="entry name" value="Sialidase_non-viral"/>
    <property type="match status" value="1"/>
</dbReference>
<protein>
    <submittedName>
        <fullName evidence="3">T9SS type A sorting domain-containing protein</fullName>
    </submittedName>
</protein>
<dbReference type="InterPro" id="IPR052025">
    <property type="entry name" value="Xyloglucanase_GH74"/>
</dbReference>
<evidence type="ECO:0000259" key="2">
    <source>
        <dbReference type="Pfam" id="PF18962"/>
    </source>
</evidence>
<dbReference type="Proteomes" id="UP001597011">
    <property type="component" value="Unassembled WGS sequence"/>
</dbReference>
<dbReference type="InterPro" id="IPR026444">
    <property type="entry name" value="Secre_tail"/>
</dbReference>